<accession>A0ACA9MF52</accession>
<sequence length="124" mass="13673">HAGRDKTRVRHGYISQRIVVSSEELSTISPIVSEAPGYYLEIGKQFMNSSMGFNEKSFELFTRVIIFQIGPITKYQGWQWIYSIEKITNGTNGVNGVSGANDTNGEPNGASGEPSRDNGSNRNI</sequence>
<evidence type="ECO:0000313" key="2">
    <source>
        <dbReference type="Proteomes" id="UP000789702"/>
    </source>
</evidence>
<gene>
    <name evidence="1" type="ORF">DHETER_LOCUS6762</name>
</gene>
<proteinExistence type="predicted"/>
<comment type="caution">
    <text evidence="1">The sequence shown here is derived from an EMBL/GenBank/DDBJ whole genome shotgun (WGS) entry which is preliminary data.</text>
</comment>
<name>A0ACA9MF52_9GLOM</name>
<dbReference type="EMBL" id="CAJVPU010008842">
    <property type="protein sequence ID" value="CAG8588465.1"/>
    <property type="molecule type" value="Genomic_DNA"/>
</dbReference>
<keyword evidence="2" id="KW-1185">Reference proteome</keyword>
<reference evidence="1" key="1">
    <citation type="submission" date="2021-06" db="EMBL/GenBank/DDBJ databases">
        <authorList>
            <person name="Kallberg Y."/>
            <person name="Tangrot J."/>
            <person name="Rosling A."/>
        </authorList>
    </citation>
    <scope>NUCLEOTIDE SEQUENCE</scope>
    <source>
        <strain evidence="1">IL203A</strain>
    </source>
</reference>
<evidence type="ECO:0000313" key="1">
    <source>
        <dbReference type="EMBL" id="CAG8588465.1"/>
    </source>
</evidence>
<feature type="non-terminal residue" evidence="1">
    <location>
        <position position="1"/>
    </location>
</feature>
<organism evidence="1 2">
    <name type="scientific">Dentiscutata heterogama</name>
    <dbReference type="NCBI Taxonomy" id="1316150"/>
    <lineage>
        <taxon>Eukaryota</taxon>
        <taxon>Fungi</taxon>
        <taxon>Fungi incertae sedis</taxon>
        <taxon>Mucoromycota</taxon>
        <taxon>Glomeromycotina</taxon>
        <taxon>Glomeromycetes</taxon>
        <taxon>Diversisporales</taxon>
        <taxon>Gigasporaceae</taxon>
        <taxon>Dentiscutata</taxon>
    </lineage>
</organism>
<dbReference type="Proteomes" id="UP000789702">
    <property type="component" value="Unassembled WGS sequence"/>
</dbReference>
<protein>
    <submittedName>
        <fullName evidence="1">2868_t:CDS:1</fullName>
    </submittedName>
</protein>